<evidence type="ECO:0008006" key="4">
    <source>
        <dbReference type="Google" id="ProtNLM"/>
    </source>
</evidence>
<evidence type="ECO:0000256" key="2">
    <source>
        <dbReference type="SAM" id="MobiDB-lite"/>
    </source>
</evidence>
<dbReference type="Gene3D" id="1.10.10.60">
    <property type="entry name" value="Homeodomain-like"/>
    <property type="match status" value="1"/>
</dbReference>
<sequence length="618" mass="70583">MQKHVLCSPSPTYTNSYTTLPIRTQNEKGRITVRKDLISSVPEQRKITTQEPTDLRIHTLQRKAHQMPPPCNDQQHRASTQIQSSPIAQPNVNNKAVQSDLTSLPADSGRLCIISSVEGNYRDTQDGQEHSHGLGKKNCEHLCRNGIISDSDSDSSIEEFFRDTKVVSDSIRLPYTLREDEEILKFVLMGYNIEKTSSISLWRTLETKMTNPTRTYQSLKNRFLRNIKPHIFTKFGYMLDEEARRKVNRKFPDLKKCYKAALLKQNAGSSRSVEKNHTNQCPRMNSKQDEKTMRTTSVGVGSAAEEIHQQSKGVNTDMRVSFDKATNTSDDDVRDLTESENRTFTFSETIEAIPKDSQVVMNLVLSNIGRNEISSQSMLSKEDGLTNKLHIVVTVSAESNINCVMLKKEEETPKEETKPVERFKRRRRKHLRRVEKKYILRLRNCNINNLPQARRNKIHQLMRKLEDVNKARNNNTTKAKEVTEGRVLRSQTRKEEAIASAAAAEGTNSQISFTDLTNCSMDNDSLSSKIEKAHKMYQVVIKSESQISRTDGEEETEERDDDQWERPKRKCTREENSAGKENAAVQHGLLANMLKMSDQCSRTNKVDDTTKGLTKRLT</sequence>
<feature type="compositionally biased region" description="Basic and acidic residues" evidence="2">
    <location>
        <begin position="478"/>
        <end position="493"/>
    </location>
</feature>
<dbReference type="SUPFAM" id="SSF46689">
    <property type="entry name" value="Homeodomain-like"/>
    <property type="match status" value="1"/>
</dbReference>
<dbReference type="AlphaFoldDB" id="A0AAW2HSA6"/>
<dbReference type="EMBL" id="JARGDH010000003">
    <property type="protein sequence ID" value="KAL0272366.1"/>
    <property type="molecule type" value="Genomic_DNA"/>
</dbReference>
<protein>
    <recommendedName>
        <fullName evidence="4">Telomeric repeat-binding factor 2-interacting protein 1</fullName>
    </recommendedName>
</protein>
<accession>A0AAW2HSA6</accession>
<name>A0AAW2HSA6_9NEOP</name>
<feature type="compositionally biased region" description="Acidic residues" evidence="2">
    <location>
        <begin position="552"/>
        <end position="563"/>
    </location>
</feature>
<dbReference type="GO" id="GO:0005634">
    <property type="term" value="C:nucleus"/>
    <property type="evidence" value="ECO:0007669"/>
    <property type="project" value="UniProtKB-SubCell"/>
</dbReference>
<feature type="region of interest" description="Disordered" evidence="2">
    <location>
        <begin position="543"/>
        <end position="618"/>
    </location>
</feature>
<comment type="caution">
    <text evidence="3">The sequence shown here is derived from an EMBL/GenBank/DDBJ whole genome shotgun (WGS) entry which is preliminary data.</text>
</comment>
<comment type="subcellular location">
    <subcellularLocation>
        <location evidence="1">Nucleus</location>
    </subcellularLocation>
</comment>
<feature type="region of interest" description="Disordered" evidence="2">
    <location>
        <begin position="474"/>
        <end position="493"/>
    </location>
</feature>
<dbReference type="InterPro" id="IPR009057">
    <property type="entry name" value="Homeodomain-like_sf"/>
</dbReference>
<evidence type="ECO:0000256" key="1">
    <source>
        <dbReference type="ARBA" id="ARBA00004123"/>
    </source>
</evidence>
<evidence type="ECO:0000313" key="3">
    <source>
        <dbReference type="EMBL" id="KAL0272366.1"/>
    </source>
</evidence>
<proteinExistence type="predicted"/>
<gene>
    <name evidence="3" type="ORF">PYX00_005363</name>
</gene>
<organism evidence="3">
    <name type="scientific">Menopon gallinae</name>
    <name type="common">poultry shaft louse</name>
    <dbReference type="NCBI Taxonomy" id="328185"/>
    <lineage>
        <taxon>Eukaryota</taxon>
        <taxon>Metazoa</taxon>
        <taxon>Ecdysozoa</taxon>
        <taxon>Arthropoda</taxon>
        <taxon>Hexapoda</taxon>
        <taxon>Insecta</taxon>
        <taxon>Pterygota</taxon>
        <taxon>Neoptera</taxon>
        <taxon>Paraneoptera</taxon>
        <taxon>Psocodea</taxon>
        <taxon>Troctomorpha</taxon>
        <taxon>Phthiraptera</taxon>
        <taxon>Amblycera</taxon>
        <taxon>Menoponidae</taxon>
        <taxon>Menopon</taxon>
    </lineage>
</organism>
<reference evidence="3" key="1">
    <citation type="journal article" date="2024" name="Gigascience">
        <title>Chromosome-level genome of the poultry shaft louse Menopon gallinae provides insight into the host-switching and adaptive evolution of parasitic lice.</title>
        <authorList>
            <person name="Xu Y."/>
            <person name="Ma L."/>
            <person name="Liu S."/>
            <person name="Liang Y."/>
            <person name="Liu Q."/>
            <person name="He Z."/>
            <person name="Tian L."/>
            <person name="Duan Y."/>
            <person name="Cai W."/>
            <person name="Li H."/>
            <person name="Song F."/>
        </authorList>
    </citation>
    <scope>NUCLEOTIDE SEQUENCE</scope>
    <source>
        <strain evidence="3">Cailab_2023a</strain>
    </source>
</reference>
<feature type="region of interest" description="Disordered" evidence="2">
    <location>
        <begin position="268"/>
        <end position="294"/>
    </location>
</feature>